<proteinExistence type="predicted"/>
<organism evidence="2 3">
    <name type="scientific">Heracleum sosnowskyi</name>
    <dbReference type="NCBI Taxonomy" id="360622"/>
    <lineage>
        <taxon>Eukaryota</taxon>
        <taxon>Viridiplantae</taxon>
        <taxon>Streptophyta</taxon>
        <taxon>Embryophyta</taxon>
        <taxon>Tracheophyta</taxon>
        <taxon>Spermatophyta</taxon>
        <taxon>Magnoliopsida</taxon>
        <taxon>eudicotyledons</taxon>
        <taxon>Gunneridae</taxon>
        <taxon>Pentapetalae</taxon>
        <taxon>asterids</taxon>
        <taxon>campanulids</taxon>
        <taxon>Apiales</taxon>
        <taxon>Apiaceae</taxon>
        <taxon>Apioideae</taxon>
        <taxon>apioid superclade</taxon>
        <taxon>Tordylieae</taxon>
        <taxon>Tordyliinae</taxon>
        <taxon>Heracleum</taxon>
    </lineage>
</organism>
<comment type="caution">
    <text evidence="2">The sequence shown here is derived from an EMBL/GenBank/DDBJ whole genome shotgun (WGS) entry which is preliminary data.</text>
</comment>
<accession>A0AAD8HP92</accession>
<dbReference type="Proteomes" id="UP001237642">
    <property type="component" value="Unassembled WGS sequence"/>
</dbReference>
<evidence type="ECO:0000313" key="2">
    <source>
        <dbReference type="EMBL" id="KAK1369760.1"/>
    </source>
</evidence>
<protein>
    <submittedName>
        <fullName evidence="2">Uncharacterized protein</fullName>
    </submittedName>
</protein>
<reference evidence="2" key="2">
    <citation type="submission" date="2023-05" db="EMBL/GenBank/DDBJ databases">
        <authorList>
            <person name="Schelkunov M.I."/>
        </authorList>
    </citation>
    <scope>NUCLEOTIDE SEQUENCE</scope>
    <source>
        <strain evidence="2">Hsosn_3</strain>
        <tissue evidence="2">Leaf</tissue>
    </source>
</reference>
<name>A0AAD8HP92_9APIA</name>
<evidence type="ECO:0000256" key="1">
    <source>
        <dbReference type="SAM" id="MobiDB-lite"/>
    </source>
</evidence>
<keyword evidence="3" id="KW-1185">Reference proteome</keyword>
<feature type="compositionally biased region" description="Polar residues" evidence="1">
    <location>
        <begin position="1"/>
        <end position="18"/>
    </location>
</feature>
<reference evidence="2" key="1">
    <citation type="submission" date="2023-02" db="EMBL/GenBank/DDBJ databases">
        <title>Genome of toxic invasive species Heracleum sosnowskyi carries increased number of genes despite the absence of recent whole-genome duplications.</title>
        <authorList>
            <person name="Schelkunov M."/>
            <person name="Shtratnikova V."/>
            <person name="Makarenko M."/>
            <person name="Klepikova A."/>
            <person name="Omelchenko D."/>
            <person name="Novikova G."/>
            <person name="Obukhova E."/>
            <person name="Bogdanov V."/>
            <person name="Penin A."/>
            <person name="Logacheva M."/>
        </authorList>
    </citation>
    <scope>NUCLEOTIDE SEQUENCE</scope>
    <source>
        <strain evidence="2">Hsosn_3</strain>
        <tissue evidence="2">Leaf</tissue>
    </source>
</reference>
<dbReference type="EMBL" id="JAUIZM010000008">
    <property type="protein sequence ID" value="KAK1369760.1"/>
    <property type="molecule type" value="Genomic_DNA"/>
</dbReference>
<feature type="region of interest" description="Disordered" evidence="1">
    <location>
        <begin position="1"/>
        <end position="20"/>
    </location>
</feature>
<dbReference type="AlphaFoldDB" id="A0AAD8HP92"/>
<evidence type="ECO:0000313" key="3">
    <source>
        <dbReference type="Proteomes" id="UP001237642"/>
    </source>
</evidence>
<gene>
    <name evidence="2" type="ORF">POM88_035852</name>
</gene>
<sequence>MFSDSTETLECTFTQESSRAPRIEADSVEVRVVRDSEGTPESVPAPPVVQLPADVFSRPMHLRPALVPVTTPPSTLVEDLRGRARVARMVASARLHGMTADGREPRVAQLRELVDYLLEELDGIEHCD</sequence>